<dbReference type="GO" id="GO:0003677">
    <property type="term" value="F:DNA binding"/>
    <property type="evidence" value="ECO:0007669"/>
    <property type="project" value="UniProtKB-KW"/>
</dbReference>
<accession>A0A916QY15</accession>
<name>A0A916QY15_9RHOB</name>
<keyword evidence="6" id="KW-1185">Reference proteome</keyword>
<gene>
    <name evidence="5" type="ORF">GCM10011498_17230</name>
</gene>
<dbReference type="PROSITE" id="PS50949">
    <property type="entry name" value="HTH_GNTR"/>
    <property type="match status" value="1"/>
</dbReference>
<dbReference type="Proteomes" id="UP000628017">
    <property type="component" value="Unassembled WGS sequence"/>
</dbReference>
<dbReference type="GO" id="GO:0003700">
    <property type="term" value="F:DNA-binding transcription factor activity"/>
    <property type="evidence" value="ECO:0007669"/>
    <property type="project" value="InterPro"/>
</dbReference>
<protein>
    <submittedName>
        <fullName evidence="5">Phosphonate metabolism transcriptional regulator PhnF</fullName>
    </submittedName>
</protein>
<evidence type="ECO:0000259" key="4">
    <source>
        <dbReference type="PROSITE" id="PS50949"/>
    </source>
</evidence>
<dbReference type="InterPro" id="IPR050679">
    <property type="entry name" value="Bact_HTH_transcr_reg"/>
</dbReference>
<dbReference type="PANTHER" id="PTHR44846:SF1">
    <property type="entry name" value="MANNOSYL-D-GLYCERATE TRANSPORT_METABOLISM SYSTEM REPRESSOR MNGR-RELATED"/>
    <property type="match status" value="1"/>
</dbReference>
<feature type="domain" description="HTH gntR-type" evidence="4">
    <location>
        <begin position="4"/>
        <end position="72"/>
    </location>
</feature>
<keyword evidence="1" id="KW-0805">Transcription regulation</keyword>
<dbReference type="InterPro" id="IPR011663">
    <property type="entry name" value="UTRA"/>
</dbReference>
<dbReference type="Pfam" id="PF07702">
    <property type="entry name" value="UTRA"/>
    <property type="match status" value="1"/>
</dbReference>
<comment type="caution">
    <text evidence="5">The sequence shown here is derived from an EMBL/GenBank/DDBJ whole genome shotgun (WGS) entry which is preliminary data.</text>
</comment>
<dbReference type="Gene3D" id="1.10.10.10">
    <property type="entry name" value="Winged helix-like DNA-binding domain superfamily/Winged helix DNA-binding domain"/>
    <property type="match status" value="1"/>
</dbReference>
<evidence type="ECO:0000313" key="6">
    <source>
        <dbReference type="Proteomes" id="UP000628017"/>
    </source>
</evidence>
<dbReference type="Gene3D" id="3.40.1410.10">
    <property type="entry name" value="Chorismate lyase-like"/>
    <property type="match status" value="1"/>
</dbReference>
<dbReference type="InterPro" id="IPR028978">
    <property type="entry name" value="Chorismate_lyase_/UTRA_dom_sf"/>
</dbReference>
<keyword evidence="2" id="KW-0238">DNA-binding</keyword>
<dbReference type="RefSeq" id="WP_188673421.1">
    <property type="nucleotide sequence ID" value="NZ_BMKA01000002.1"/>
</dbReference>
<sequence>MAKQAIWKDIAERITRDIAKGHHKAGEKLPTEVAYGTRFGVNRHTVRHAISALVEEGLVYTRRGAGAFVAADPVRYSVGKRVRFHQSVAEAGHQGSKELLSMTTRPADAEEARALGRRKGVQVHVVEGLARVDETPVAHFISVFPAARFPDLLAHLQTLNSITAAFAACGVQDYTRQETRLAAVNANATSATLLNLKVGTALLRSTNVDVDLDGQPVEYGRTWFSGNHIELTIDGSDTNI</sequence>
<dbReference type="SMART" id="SM00345">
    <property type="entry name" value="HTH_GNTR"/>
    <property type="match status" value="1"/>
</dbReference>
<dbReference type="InterPro" id="IPR012702">
    <property type="entry name" value="CP_lyase_PhnF"/>
</dbReference>
<dbReference type="CDD" id="cd07377">
    <property type="entry name" value="WHTH_GntR"/>
    <property type="match status" value="1"/>
</dbReference>
<dbReference type="NCBIfam" id="TIGR02325">
    <property type="entry name" value="C_P_lyase_phnF"/>
    <property type="match status" value="1"/>
</dbReference>
<dbReference type="InterPro" id="IPR036388">
    <property type="entry name" value="WH-like_DNA-bd_sf"/>
</dbReference>
<keyword evidence="3" id="KW-0804">Transcription</keyword>
<dbReference type="SUPFAM" id="SSF46785">
    <property type="entry name" value="Winged helix' DNA-binding domain"/>
    <property type="match status" value="1"/>
</dbReference>
<reference evidence="5" key="2">
    <citation type="submission" date="2020-09" db="EMBL/GenBank/DDBJ databases">
        <authorList>
            <person name="Sun Q."/>
            <person name="Zhou Y."/>
        </authorList>
    </citation>
    <scope>NUCLEOTIDE SEQUENCE</scope>
    <source>
        <strain evidence="5">CGMCC 1.15880</strain>
    </source>
</reference>
<evidence type="ECO:0000256" key="1">
    <source>
        <dbReference type="ARBA" id="ARBA00023015"/>
    </source>
</evidence>
<reference evidence="5" key="1">
    <citation type="journal article" date="2014" name="Int. J. Syst. Evol. Microbiol.">
        <title>Complete genome sequence of Corynebacterium casei LMG S-19264T (=DSM 44701T), isolated from a smear-ripened cheese.</title>
        <authorList>
            <consortium name="US DOE Joint Genome Institute (JGI-PGF)"/>
            <person name="Walter F."/>
            <person name="Albersmeier A."/>
            <person name="Kalinowski J."/>
            <person name="Ruckert C."/>
        </authorList>
    </citation>
    <scope>NUCLEOTIDE SEQUENCE</scope>
    <source>
        <strain evidence="5">CGMCC 1.15880</strain>
    </source>
</reference>
<dbReference type="EMBL" id="BMKA01000002">
    <property type="protein sequence ID" value="GGA17209.1"/>
    <property type="molecule type" value="Genomic_DNA"/>
</dbReference>
<dbReference type="GO" id="GO:0045892">
    <property type="term" value="P:negative regulation of DNA-templated transcription"/>
    <property type="evidence" value="ECO:0007669"/>
    <property type="project" value="TreeGrafter"/>
</dbReference>
<dbReference type="Pfam" id="PF00392">
    <property type="entry name" value="GntR"/>
    <property type="match status" value="1"/>
</dbReference>
<evidence type="ECO:0000256" key="2">
    <source>
        <dbReference type="ARBA" id="ARBA00023125"/>
    </source>
</evidence>
<dbReference type="PANTHER" id="PTHR44846">
    <property type="entry name" value="MANNOSYL-D-GLYCERATE TRANSPORT/METABOLISM SYSTEM REPRESSOR MNGR-RELATED"/>
    <property type="match status" value="1"/>
</dbReference>
<dbReference type="AlphaFoldDB" id="A0A916QY15"/>
<organism evidence="5 6">
    <name type="scientific">Neptunicoccus cionae</name>
    <dbReference type="NCBI Taxonomy" id="2035344"/>
    <lineage>
        <taxon>Bacteria</taxon>
        <taxon>Pseudomonadati</taxon>
        <taxon>Pseudomonadota</taxon>
        <taxon>Alphaproteobacteria</taxon>
        <taxon>Rhodobacterales</taxon>
        <taxon>Paracoccaceae</taxon>
        <taxon>Neptunicoccus</taxon>
    </lineage>
</organism>
<dbReference type="InterPro" id="IPR036390">
    <property type="entry name" value="WH_DNA-bd_sf"/>
</dbReference>
<dbReference type="SUPFAM" id="SSF64288">
    <property type="entry name" value="Chorismate lyase-like"/>
    <property type="match status" value="1"/>
</dbReference>
<proteinExistence type="predicted"/>
<dbReference type="PRINTS" id="PR00035">
    <property type="entry name" value="HTHGNTR"/>
</dbReference>
<dbReference type="SMART" id="SM00866">
    <property type="entry name" value="UTRA"/>
    <property type="match status" value="1"/>
</dbReference>
<dbReference type="InterPro" id="IPR000524">
    <property type="entry name" value="Tscrpt_reg_HTH_GntR"/>
</dbReference>
<evidence type="ECO:0000313" key="5">
    <source>
        <dbReference type="EMBL" id="GGA17209.1"/>
    </source>
</evidence>
<evidence type="ECO:0000256" key="3">
    <source>
        <dbReference type="ARBA" id="ARBA00023163"/>
    </source>
</evidence>